<dbReference type="EMBL" id="CP071382">
    <property type="protein sequence ID" value="QSV45415.1"/>
    <property type="molecule type" value="Genomic_DNA"/>
</dbReference>
<dbReference type="InterPro" id="IPR011335">
    <property type="entry name" value="Restrct_endonuc-II-like"/>
</dbReference>
<gene>
    <name evidence="1" type="ORF">JZM60_15045</name>
</gene>
<proteinExistence type="predicted"/>
<evidence type="ECO:0008006" key="3">
    <source>
        <dbReference type="Google" id="ProtNLM"/>
    </source>
</evidence>
<dbReference type="Proteomes" id="UP000663651">
    <property type="component" value="Chromosome"/>
</dbReference>
<keyword evidence="2" id="KW-1185">Reference proteome</keyword>
<protein>
    <recommendedName>
        <fullName evidence="3">Restriction endonuclease type IV Mrr domain-containing protein</fullName>
    </recommendedName>
</protein>
<organism evidence="1 2">
    <name type="scientific">Geobacter benzoatilyticus</name>
    <dbReference type="NCBI Taxonomy" id="2815309"/>
    <lineage>
        <taxon>Bacteria</taxon>
        <taxon>Pseudomonadati</taxon>
        <taxon>Thermodesulfobacteriota</taxon>
        <taxon>Desulfuromonadia</taxon>
        <taxon>Geobacterales</taxon>
        <taxon>Geobacteraceae</taxon>
        <taxon>Geobacter</taxon>
    </lineage>
</organism>
<accession>A0ABX7Q307</accession>
<dbReference type="RefSeq" id="WP_207163212.1">
    <property type="nucleotide sequence ID" value="NZ_CP071382.1"/>
</dbReference>
<evidence type="ECO:0000313" key="2">
    <source>
        <dbReference type="Proteomes" id="UP000663651"/>
    </source>
</evidence>
<name>A0ABX7Q307_9BACT</name>
<sequence>MRGENTTDRLRLKAIMWELVILRLIRENGFQEIITVDNLRTRRDREQFFEMRGRGCWHQIDCPCEFDKFIAFINPIRLLGEVKYYATPIKKDHIRQFVGVLKDIQENYFTTDDINAPTNRYTELGAFFSSSGFDKEAEKLAFAHNIKTVSHKNVWILEPLKRALEELESNYLHAKECVSVGRQSDFVRAFKNCLEGNGRAIREIIRRYLPPDGFYDVIERLVGSFRAINSSFVATTSGGALLHFVGEKSFPEEIFRDTDRQLTRVFYFKENSRRYFYLEFVADQQRSKYYFNPPMALDQAAFYGQREAVMEKRQIFHSIHVTRQISGLSRNLILELDHDWLDEVEARM</sequence>
<evidence type="ECO:0000313" key="1">
    <source>
        <dbReference type="EMBL" id="QSV45415.1"/>
    </source>
</evidence>
<dbReference type="SUPFAM" id="SSF52980">
    <property type="entry name" value="Restriction endonuclease-like"/>
    <property type="match status" value="1"/>
</dbReference>
<reference evidence="1 2" key="1">
    <citation type="submission" date="2021-03" db="EMBL/GenBank/DDBJ databases">
        <title>Geobacter metallireducens gen. nov. sp. nov., a microorganism capable of coupling the complete oxidation of organic compounds to the reduction of iron and other metals.</title>
        <authorList>
            <person name="Li Y."/>
        </authorList>
    </citation>
    <scope>NUCLEOTIDE SEQUENCE [LARGE SCALE GENOMIC DNA]</scope>
    <source>
        <strain evidence="1 2">Jerry-YX</strain>
    </source>
</reference>